<dbReference type="EMBL" id="AP021858">
    <property type="protein sequence ID" value="BBO23674.1"/>
    <property type="molecule type" value="Genomic_DNA"/>
</dbReference>
<reference evidence="1" key="1">
    <citation type="journal article" name="DNA Res.">
        <title>The physiological potential of anammox bacteria as revealed by their core genome structure.</title>
        <authorList>
            <person name="Okubo T."/>
            <person name="Toyoda A."/>
            <person name="Fukuhara K."/>
            <person name="Uchiyama I."/>
            <person name="Harigaya Y."/>
            <person name="Kuroiwa M."/>
            <person name="Suzuki T."/>
            <person name="Murakami Y."/>
            <person name="Suwa Y."/>
            <person name="Takami H."/>
        </authorList>
    </citation>
    <scope>NUCLEOTIDE SEQUENCE</scope>
    <source>
        <strain evidence="1">317325-2</strain>
    </source>
</reference>
<name>A0A809SE71_9BACT</name>
<sequence>MLGLPLLLASVLCLPDPSQGRSGVYVAPGAEAQSWAINSNRTVIWQGQQYVPLGAVLPGSPVEIAQAAASGIKDVAVELPAGGMGWEAAFQSLEAGGLRYMLTLSSLAPGPYGVAVEPQGYRFTGITNDRHIEFTVPGADRALAFLVTQRDGAVQERYSVATPEGRFSLDVKPRTELEHVLIVYPVLQSHKLIDCWDRFDEHRDELLQSLRSHPPGPGLRGIVNPLGRVIRMRAQRTFVPTSGFFRMELRAYLELRYRTVETVQRAWSMSASGLSSFEDLAKLVPLWSGSRGLSLLLDPDSGKTYPCESRRSAIWDDLETVINDAMVKRFSRLTQAIKKVCNVPVIQDWEGWASPYESGRVAMDGLGARVDGLSPSLIAASAGPVASSTSRWSESGLMVATEVDGLGSAPDTNSLLGAVEDLLSLGFRGFYFRASGRSVLEAIVQIAERVQSDTSLSLRTFQALYYPESAAYPAVTMKLPGGYWWLPSPAPGDRIDLGRSFFAYRFAEPGNEFVALWTRGPAGRIKLRFLDSKNLTFQAVDGTDPNPKNVRGGVEVNVGPLPLVIRGTQEIPIPEPAYQEAVARFDALLLAAEERRIDDTEFRFLFRDALNGFERNPGGSFGIMRQQVIALGSRLGGWNWIEAENVRDTSFSEIVEAPGTSGRGALSLSTPFDNRGERYFAEYSFLPRSNADLEVWIAARIEPIYRKAVTLEIGGQILRIQGDPISYYGRQFGWYRLGLTRLESGQTKLTLWVDGLEGIDVQIDAIVLYPGQFSPIGPMPPDFAVGPSLLSVR</sequence>
<protein>
    <submittedName>
        <fullName evidence="1">Uncharacterized protein</fullName>
    </submittedName>
</protein>
<dbReference type="AlphaFoldDB" id="A0A809SE71"/>
<evidence type="ECO:0000313" key="2">
    <source>
        <dbReference type="Proteomes" id="UP000662873"/>
    </source>
</evidence>
<dbReference type="Gene3D" id="3.20.20.80">
    <property type="entry name" value="Glycosidases"/>
    <property type="match status" value="1"/>
</dbReference>
<gene>
    <name evidence="1" type="ORF">NPRO_12690</name>
</gene>
<accession>A0A809SE71</accession>
<dbReference type="KEGG" id="npy:NPRO_12690"/>
<dbReference type="Proteomes" id="UP000662873">
    <property type="component" value="Chromosome"/>
</dbReference>
<organism evidence="1 2">
    <name type="scientific">Candidatus Nitrosymbiomonas proteolyticus</name>
    <dbReference type="NCBI Taxonomy" id="2608984"/>
    <lineage>
        <taxon>Bacteria</taxon>
        <taxon>Bacillati</taxon>
        <taxon>Armatimonadota</taxon>
        <taxon>Armatimonadota incertae sedis</taxon>
        <taxon>Candidatus Nitrosymbiomonas</taxon>
    </lineage>
</organism>
<proteinExistence type="predicted"/>
<evidence type="ECO:0000313" key="1">
    <source>
        <dbReference type="EMBL" id="BBO23674.1"/>
    </source>
</evidence>